<dbReference type="GeneID" id="37199753"/>
<keyword evidence="3" id="KW-1185">Reference proteome</keyword>
<dbReference type="Proteomes" id="UP000248961">
    <property type="component" value="Unassembled WGS sequence"/>
</dbReference>
<reference evidence="2 3" key="1">
    <citation type="submission" date="2018-02" db="EMBL/GenBank/DDBJ databases">
        <title>The genomes of Aspergillus section Nigri reveals drivers in fungal speciation.</title>
        <authorList>
            <consortium name="DOE Joint Genome Institute"/>
            <person name="Vesth T.C."/>
            <person name="Nybo J."/>
            <person name="Theobald S."/>
            <person name="Brandl J."/>
            <person name="Frisvad J.C."/>
            <person name="Nielsen K.F."/>
            <person name="Lyhne E.K."/>
            <person name="Kogle M.E."/>
            <person name="Kuo A."/>
            <person name="Riley R."/>
            <person name="Clum A."/>
            <person name="Nolan M."/>
            <person name="Lipzen A."/>
            <person name="Salamov A."/>
            <person name="Henrissat B."/>
            <person name="Wiebenga A."/>
            <person name="De vries R.P."/>
            <person name="Grigoriev I.V."/>
            <person name="Mortensen U.H."/>
            <person name="Andersen M.R."/>
            <person name="Baker S.E."/>
        </authorList>
    </citation>
    <scope>NUCLEOTIDE SEQUENCE [LARGE SCALE GENOMIC DNA]</scope>
    <source>
        <strain evidence="2 3">CBS 101889</strain>
    </source>
</reference>
<accession>A0A395HT45</accession>
<proteinExistence type="predicted"/>
<evidence type="ECO:0000313" key="2">
    <source>
        <dbReference type="EMBL" id="RAL10659.1"/>
    </source>
</evidence>
<sequence length="271" mass="30145">MPRDALLPQGFLPMGSVKLARFLVDLDEPQADIHDPDIDVDPEKHIIVSENQNYTGNDRADSTHRFRAALPSLLSGSVEKMVGATTRVDTRSVKTYQLSKPATFFKQAVKQPETRSYIQEQHDNGFSNVFYIVGYITMLDTKVLVGEGQGADLAARAQLPVKEILASGGVALPVGGITDPELSAEVKKSRDSRAEFVASGERVCAFQYRKVKFKWFSSKNIDKATLDTATRWHTRGVQRDMKPPEELEEDDVLEVELEDDSELSDEDNVDG</sequence>
<feature type="region of interest" description="Disordered" evidence="1">
    <location>
        <begin position="233"/>
        <end position="271"/>
    </location>
</feature>
<dbReference type="RefSeq" id="XP_025549813.1">
    <property type="nucleotide sequence ID" value="XM_025695464.1"/>
</dbReference>
<evidence type="ECO:0000256" key="1">
    <source>
        <dbReference type="SAM" id="MobiDB-lite"/>
    </source>
</evidence>
<evidence type="ECO:0000313" key="3">
    <source>
        <dbReference type="Proteomes" id="UP000248961"/>
    </source>
</evidence>
<feature type="compositionally biased region" description="Acidic residues" evidence="1">
    <location>
        <begin position="246"/>
        <end position="271"/>
    </location>
</feature>
<name>A0A395HT45_ASPHC</name>
<protein>
    <submittedName>
        <fullName evidence="2">Uncharacterized protein</fullName>
    </submittedName>
</protein>
<dbReference type="EMBL" id="KZ824293">
    <property type="protein sequence ID" value="RAL10659.1"/>
    <property type="molecule type" value="Genomic_DNA"/>
</dbReference>
<dbReference type="AlphaFoldDB" id="A0A395HT45"/>
<dbReference type="OrthoDB" id="5410365at2759"/>
<gene>
    <name evidence="2" type="ORF">BO97DRAFT_406690</name>
</gene>
<dbReference type="VEuPathDB" id="FungiDB:BO97DRAFT_406690"/>
<organism evidence="2 3">
    <name type="scientific">Aspergillus homomorphus (strain CBS 101889)</name>
    <dbReference type="NCBI Taxonomy" id="1450537"/>
    <lineage>
        <taxon>Eukaryota</taxon>
        <taxon>Fungi</taxon>
        <taxon>Dikarya</taxon>
        <taxon>Ascomycota</taxon>
        <taxon>Pezizomycotina</taxon>
        <taxon>Eurotiomycetes</taxon>
        <taxon>Eurotiomycetidae</taxon>
        <taxon>Eurotiales</taxon>
        <taxon>Aspergillaceae</taxon>
        <taxon>Aspergillus</taxon>
        <taxon>Aspergillus subgen. Circumdati</taxon>
    </lineage>
</organism>